<evidence type="ECO:0000256" key="4">
    <source>
        <dbReference type="ARBA" id="ARBA00022840"/>
    </source>
</evidence>
<dbReference type="OrthoDB" id="372624at2759"/>
<keyword evidence="4" id="KW-0067">ATP-binding</keyword>
<feature type="compositionally biased region" description="Acidic residues" evidence="5">
    <location>
        <begin position="204"/>
        <end position="216"/>
    </location>
</feature>
<feature type="compositionally biased region" description="Basic and acidic residues" evidence="5">
    <location>
        <begin position="15"/>
        <end position="42"/>
    </location>
</feature>
<evidence type="ECO:0000256" key="5">
    <source>
        <dbReference type="SAM" id="MobiDB-lite"/>
    </source>
</evidence>
<evidence type="ECO:0000259" key="6">
    <source>
        <dbReference type="PROSITE" id="PS51204"/>
    </source>
</evidence>
<reference evidence="7 8" key="1">
    <citation type="journal article" date="2013" name="BMC Genomics">
        <title>The miniature genome of a carnivorous plant Genlisea aurea contains a low number of genes and short non-coding sequences.</title>
        <authorList>
            <person name="Leushkin E.V."/>
            <person name="Sutormin R.A."/>
            <person name="Nabieva E.R."/>
            <person name="Penin A.A."/>
            <person name="Kondrashov A.S."/>
            <person name="Logacheva M.D."/>
        </authorList>
    </citation>
    <scope>NUCLEOTIDE SEQUENCE [LARGE SCALE GENOMIC DNA]</scope>
</reference>
<dbReference type="GO" id="GO:0003677">
    <property type="term" value="F:DNA binding"/>
    <property type="evidence" value="ECO:0007669"/>
    <property type="project" value="UniProtKB-KW"/>
</dbReference>
<evidence type="ECO:0000256" key="2">
    <source>
        <dbReference type="ARBA" id="ARBA00022741"/>
    </source>
</evidence>
<dbReference type="EMBL" id="AUSU01005941">
    <property type="protein sequence ID" value="EPS62733.1"/>
    <property type="molecule type" value="Genomic_DNA"/>
</dbReference>
<evidence type="ECO:0000313" key="7">
    <source>
        <dbReference type="EMBL" id="EPS62733.1"/>
    </source>
</evidence>
<keyword evidence="2" id="KW-0547">Nucleotide-binding</keyword>
<sequence>ARIQRKGMASKGPRSKPDHEPPRAKRQKALEAPKEPRRPKTHWDHVVEEMVWLSKDFESERKWKVAQAKKVATRASKGMLDQATRGEKRVKEEEQKLRKIALNISKEVKKFWTKIEKLVVYKHQLELDVKKKKALDKQLEFLLGQTERYSSMLAENLVEHQTECKSSIPFLKNELPSIDYEGFKQKNLELRDSTIGSQSNGYAADDEDYDVQSSDE</sequence>
<feature type="region of interest" description="Disordered" evidence="5">
    <location>
        <begin position="195"/>
        <end position="216"/>
    </location>
</feature>
<dbReference type="InterPro" id="IPR014012">
    <property type="entry name" value="HSA_dom"/>
</dbReference>
<keyword evidence="8" id="KW-1185">Reference proteome</keyword>
<dbReference type="PANTHER" id="PTHR45685">
    <property type="entry name" value="HELICASE SRCAP-RELATED"/>
    <property type="match status" value="1"/>
</dbReference>
<name>S8DIP3_9LAMI</name>
<dbReference type="Proteomes" id="UP000015453">
    <property type="component" value="Unassembled WGS sequence"/>
</dbReference>
<dbReference type="GO" id="GO:0005524">
    <property type="term" value="F:ATP binding"/>
    <property type="evidence" value="ECO:0007669"/>
    <property type="project" value="UniProtKB-KW"/>
</dbReference>
<protein>
    <submittedName>
        <fullName evidence="7">Chromatin remodeling complex subunit</fullName>
    </submittedName>
</protein>
<accession>S8DIP3</accession>
<dbReference type="GO" id="GO:0042393">
    <property type="term" value="F:histone binding"/>
    <property type="evidence" value="ECO:0007669"/>
    <property type="project" value="TreeGrafter"/>
</dbReference>
<dbReference type="GO" id="GO:0016887">
    <property type="term" value="F:ATP hydrolysis activity"/>
    <property type="evidence" value="ECO:0007669"/>
    <property type="project" value="TreeGrafter"/>
</dbReference>
<comment type="caution">
    <text evidence="7">The sequence shown here is derived from an EMBL/GenBank/DDBJ whole genome shotgun (WGS) entry which is preliminary data.</text>
</comment>
<feature type="non-terminal residue" evidence="7">
    <location>
        <position position="1"/>
    </location>
</feature>
<comment type="subcellular location">
    <subcellularLocation>
        <location evidence="1">Nucleus</location>
    </subcellularLocation>
</comment>
<keyword evidence="3" id="KW-0347">Helicase</keyword>
<dbReference type="GO" id="GO:0000812">
    <property type="term" value="C:Swr1 complex"/>
    <property type="evidence" value="ECO:0007669"/>
    <property type="project" value="TreeGrafter"/>
</dbReference>
<evidence type="ECO:0000256" key="3">
    <source>
        <dbReference type="ARBA" id="ARBA00022806"/>
    </source>
</evidence>
<gene>
    <name evidence="7" type="ORF">M569_12055</name>
</gene>
<dbReference type="GO" id="GO:0004386">
    <property type="term" value="F:helicase activity"/>
    <property type="evidence" value="ECO:0007669"/>
    <property type="project" value="UniProtKB-KW"/>
</dbReference>
<dbReference type="SMART" id="SM00573">
    <property type="entry name" value="HSA"/>
    <property type="match status" value="1"/>
</dbReference>
<keyword evidence="3" id="KW-0378">Hydrolase</keyword>
<dbReference type="Pfam" id="PF07529">
    <property type="entry name" value="HSA"/>
    <property type="match status" value="1"/>
</dbReference>
<dbReference type="PANTHER" id="PTHR45685:SF1">
    <property type="entry name" value="HELICASE SRCAP"/>
    <property type="match status" value="1"/>
</dbReference>
<proteinExistence type="predicted"/>
<dbReference type="PROSITE" id="PS51204">
    <property type="entry name" value="HSA"/>
    <property type="match status" value="1"/>
</dbReference>
<feature type="region of interest" description="Disordered" evidence="5">
    <location>
        <begin position="1"/>
        <end position="42"/>
    </location>
</feature>
<dbReference type="AlphaFoldDB" id="S8DIP3"/>
<feature type="non-terminal residue" evidence="7">
    <location>
        <position position="216"/>
    </location>
</feature>
<dbReference type="InterPro" id="IPR050520">
    <property type="entry name" value="INO80/SWR1_helicase"/>
</dbReference>
<evidence type="ECO:0000256" key="1">
    <source>
        <dbReference type="ARBA" id="ARBA00004123"/>
    </source>
</evidence>
<organism evidence="7 8">
    <name type="scientific">Genlisea aurea</name>
    <dbReference type="NCBI Taxonomy" id="192259"/>
    <lineage>
        <taxon>Eukaryota</taxon>
        <taxon>Viridiplantae</taxon>
        <taxon>Streptophyta</taxon>
        <taxon>Embryophyta</taxon>
        <taxon>Tracheophyta</taxon>
        <taxon>Spermatophyta</taxon>
        <taxon>Magnoliopsida</taxon>
        <taxon>eudicotyledons</taxon>
        <taxon>Gunneridae</taxon>
        <taxon>Pentapetalae</taxon>
        <taxon>asterids</taxon>
        <taxon>lamiids</taxon>
        <taxon>Lamiales</taxon>
        <taxon>Lentibulariaceae</taxon>
        <taxon>Genlisea</taxon>
    </lineage>
</organism>
<feature type="domain" description="HSA" evidence="6">
    <location>
        <begin position="30"/>
        <end position="104"/>
    </location>
</feature>
<evidence type="ECO:0000313" key="8">
    <source>
        <dbReference type="Proteomes" id="UP000015453"/>
    </source>
</evidence>
<dbReference type="GO" id="GO:0006338">
    <property type="term" value="P:chromatin remodeling"/>
    <property type="evidence" value="ECO:0007669"/>
    <property type="project" value="TreeGrafter"/>
</dbReference>